<dbReference type="Pfam" id="PF18899">
    <property type="entry name" value="DUF5655"/>
    <property type="match status" value="1"/>
</dbReference>
<name>A0A2V4A5M4_9BACT</name>
<dbReference type="InterPro" id="IPR043714">
    <property type="entry name" value="DUF5655"/>
</dbReference>
<dbReference type="RefSeq" id="WP_110358840.1">
    <property type="nucleotide sequence ID" value="NZ_QFLI01000001.1"/>
</dbReference>
<accession>A0A2V4A5M4</accession>
<evidence type="ECO:0000259" key="1">
    <source>
        <dbReference type="Pfam" id="PF18899"/>
    </source>
</evidence>
<sequence>MPWTCPNCKRILPGPNQYHSCYITDKETHIKKMGDHVIDTFTLLEEYVNTFENIEILYLKTCIQFKIGANFLSVYPKKDRLVLEYQLHQEEDVFPVIFCKRISKNRVLHRLVIAEPDDFDEQIKDWIKAAYWTVRKK</sequence>
<gene>
    <name evidence="2" type="ORF">DF185_00885</name>
</gene>
<dbReference type="EMBL" id="QFLI01000001">
    <property type="protein sequence ID" value="PXY02680.1"/>
    <property type="molecule type" value="Genomic_DNA"/>
</dbReference>
<protein>
    <recommendedName>
        <fullName evidence="1">DUF5655 domain-containing protein</fullName>
    </recommendedName>
</protein>
<proteinExistence type="predicted"/>
<evidence type="ECO:0000313" key="2">
    <source>
        <dbReference type="EMBL" id="PXY02680.1"/>
    </source>
</evidence>
<keyword evidence="3" id="KW-1185">Reference proteome</keyword>
<dbReference type="Proteomes" id="UP000248079">
    <property type="component" value="Unassembled WGS sequence"/>
</dbReference>
<dbReference type="AlphaFoldDB" id="A0A2V4A5M4"/>
<comment type="caution">
    <text evidence="2">The sequence shown here is derived from an EMBL/GenBank/DDBJ whole genome shotgun (WGS) entry which is preliminary data.</text>
</comment>
<evidence type="ECO:0000313" key="3">
    <source>
        <dbReference type="Proteomes" id="UP000248079"/>
    </source>
</evidence>
<organism evidence="2 3">
    <name type="scientific">Marinifilum breve</name>
    <dbReference type="NCBI Taxonomy" id="2184082"/>
    <lineage>
        <taxon>Bacteria</taxon>
        <taxon>Pseudomonadati</taxon>
        <taxon>Bacteroidota</taxon>
        <taxon>Bacteroidia</taxon>
        <taxon>Marinilabiliales</taxon>
        <taxon>Marinifilaceae</taxon>
    </lineage>
</organism>
<dbReference type="OrthoDB" id="1118588at2"/>
<feature type="domain" description="DUF5655" evidence="1">
    <location>
        <begin position="28"/>
        <end position="131"/>
    </location>
</feature>
<reference evidence="2 3" key="1">
    <citation type="submission" date="2018-05" db="EMBL/GenBank/DDBJ databases">
        <title>Marinifilum breve JC075T sp. nov., a marine bacterium isolated from Yongle Blue Hole in the South China Sea.</title>
        <authorList>
            <person name="Fu T."/>
        </authorList>
    </citation>
    <scope>NUCLEOTIDE SEQUENCE [LARGE SCALE GENOMIC DNA]</scope>
    <source>
        <strain evidence="2 3">JC075</strain>
    </source>
</reference>